<dbReference type="RefSeq" id="WP_244820401.1">
    <property type="nucleotide sequence ID" value="NZ_CP112998.1"/>
</dbReference>
<dbReference type="InterPro" id="IPR030395">
    <property type="entry name" value="GP_PDE_dom"/>
</dbReference>
<keyword evidence="4" id="KW-1185">Reference proteome</keyword>
<dbReference type="PANTHER" id="PTHR46211">
    <property type="entry name" value="GLYCEROPHOSPHORYL DIESTER PHOSPHODIESTERASE"/>
    <property type="match status" value="1"/>
</dbReference>
<evidence type="ECO:0000313" key="4">
    <source>
        <dbReference type="Proteomes" id="UP001164653"/>
    </source>
</evidence>
<dbReference type="GO" id="GO:0006629">
    <property type="term" value="P:lipid metabolic process"/>
    <property type="evidence" value="ECO:0007669"/>
    <property type="project" value="InterPro"/>
</dbReference>
<evidence type="ECO:0000313" key="3">
    <source>
        <dbReference type="EMBL" id="WAC15034.1"/>
    </source>
</evidence>
<feature type="domain" description="GP-PDE" evidence="2">
    <location>
        <begin position="47"/>
        <end position="284"/>
    </location>
</feature>
<organism evidence="3 4">
    <name type="scientific">Dyadobacter pollutisoli</name>
    <dbReference type="NCBI Taxonomy" id="2910158"/>
    <lineage>
        <taxon>Bacteria</taxon>
        <taxon>Pseudomonadati</taxon>
        <taxon>Bacteroidota</taxon>
        <taxon>Cytophagia</taxon>
        <taxon>Cytophagales</taxon>
        <taxon>Spirosomataceae</taxon>
        <taxon>Dyadobacter</taxon>
    </lineage>
</organism>
<dbReference type="PANTHER" id="PTHR46211:SF14">
    <property type="entry name" value="GLYCEROPHOSPHODIESTER PHOSPHODIESTERASE"/>
    <property type="match status" value="1"/>
</dbReference>
<reference evidence="3" key="1">
    <citation type="submission" date="2022-11" db="EMBL/GenBank/DDBJ databases">
        <title>Dyadobacter pollutisoli sp. nov., isolated from plastic dumped soil.</title>
        <authorList>
            <person name="Kim J.M."/>
            <person name="Kim K.R."/>
            <person name="Lee J.K."/>
            <person name="Hao L."/>
            <person name="Jeon C.O."/>
        </authorList>
    </citation>
    <scope>NUCLEOTIDE SEQUENCE</scope>
    <source>
        <strain evidence="3">U1</strain>
    </source>
</reference>
<sequence>MKKYFFIFAMMMIAVMQAKALTSNVSNADSSAETTKDNAIKPKFKNYKLIAHRGGICEDIYEEYDPRSIQAAIDSGYYMLEIDVRATKDSILVVNHYDELKITYGLDKNISSMTLAEFKKIKAIKGGYNPLTLEEVLKMMKKRDVKIMVDLKLEVTPWYNKKINDILKKYDMLEDAVFLRNDVINLYEAGKFGFRMSEMDKIKQMVKDGKNVANKYYLFDNGNKINADAARWCQKNNILVCPSVNFGHYTLEDPTKGAKRDIEYLIKCGVTMFQIDSDFDAFFE</sequence>
<accession>A0A9E8NE15</accession>
<feature type="signal peptide" evidence="1">
    <location>
        <begin position="1"/>
        <end position="20"/>
    </location>
</feature>
<dbReference type="SUPFAM" id="SSF51695">
    <property type="entry name" value="PLC-like phosphodiesterases"/>
    <property type="match status" value="1"/>
</dbReference>
<protein>
    <submittedName>
        <fullName evidence="3">Glycerophosphodiester phosphodiesterase family protein</fullName>
    </submittedName>
</protein>
<dbReference type="GO" id="GO:0008081">
    <property type="term" value="F:phosphoric diester hydrolase activity"/>
    <property type="evidence" value="ECO:0007669"/>
    <property type="project" value="InterPro"/>
</dbReference>
<proteinExistence type="predicted"/>
<evidence type="ECO:0000256" key="1">
    <source>
        <dbReference type="SAM" id="SignalP"/>
    </source>
</evidence>
<dbReference type="PROSITE" id="PS51704">
    <property type="entry name" value="GP_PDE"/>
    <property type="match status" value="1"/>
</dbReference>
<dbReference type="Gene3D" id="3.20.20.190">
    <property type="entry name" value="Phosphatidylinositol (PI) phosphodiesterase"/>
    <property type="match status" value="1"/>
</dbReference>
<evidence type="ECO:0000259" key="2">
    <source>
        <dbReference type="PROSITE" id="PS51704"/>
    </source>
</evidence>
<gene>
    <name evidence="3" type="ORF">ON006_13920</name>
</gene>
<dbReference type="KEGG" id="dpf:ON006_13920"/>
<keyword evidence="1" id="KW-0732">Signal</keyword>
<dbReference type="AlphaFoldDB" id="A0A9E8NE15"/>
<feature type="chain" id="PRO_5038827435" evidence="1">
    <location>
        <begin position="21"/>
        <end position="284"/>
    </location>
</feature>
<dbReference type="InterPro" id="IPR017946">
    <property type="entry name" value="PLC-like_Pdiesterase_TIM-brl"/>
</dbReference>
<dbReference type="EMBL" id="CP112998">
    <property type="protein sequence ID" value="WAC15034.1"/>
    <property type="molecule type" value="Genomic_DNA"/>
</dbReference>
<name>A0A9E8NE15_9BACT</name>
<dbReference type="Pfam" id="PF03009">
    <property type="entry name" value="GDPD"/>
    <property type="match status" value="1"/>
</dbReference>
<dbReference type="Proteomes" id="UP001164653">
    <property type="component" value="Chromosome"/>
</dbReference>